<dbReference type="RefSeq" id="WP_072823577.1">
    <property type="nucleotide sequence ID" value="NZ_LT670849.1"/>
</dbReference>
<gene>
    <name evidence="2" type="ORF">SAMN05444170_6088</name>
</gene>
<feature type="transmembrane region" description="Helical" evidence="1">
    <location>
        <begin position="98"/>
        <end position="117"/>
    </location>
</feature>
<keyword evidence="1" id="KW-0812">Transmembrane</keyword>
<reference evidence="3" key="1">
    <citation type="submission" date="2016-11" db="EMBL/GenBank/DDBJ databases">
        <authorList>
            <person name="Varghese N."/>
            <person name="Submissions S."/>
        </authorList>
    </citation>
    <scope>NUCLEOTIDE SEQUENCE [LARGE SCALE GENOMIC DNA]</scope>
    <source>
        <strain evidence="3">GAS401</strain>
    </source>
</reference>
<feature type="transmembrane region" description="Helical" evidence="1">
    <location>
        <begin position="48"/>
        <end position="64"/>
    </location>
</feature>
<protein>
    <recommendedName>
        <fullName evidence="4">DoxX-like family protein</fullName>
    </recommendedName>
</protein>
<keyword evidence="1" id="KW-1133">Transmembrane helix</keyword>
<dbReference type="AlphaFoldDB" id="A0A1M7UPJ0"/>
<dbReference type="EMBL" id="LT670849">
    <property type="protein sequence ID" value="SHN84870.1"/>
    <property type="molecule type" value="Genomic_DNA"/>
</dbReference>
<dbReference type="OrthoDB" id="287782at2"/>
<keyword evidence="1" id="KW-0472">Membrane</keyword>
<accession>A0A1M7UPJ0</accession>
<dbReference type="Proteomes" id="UP000184096">
    <property type="component" value="Chromosome I"/>
</dbReference>
<keyword evidence="3" id="KW-1185">Reference proteome</keyword>
<evidence type="ECO:0000313" key="3">
    <source>
        <dbReference type="Proteomes" id="UP000184096"/>
    </source>
</evidence>
<evidence type="ECO:0000256" key="1">
    <source>
        <dbReference type="SAM" id="Phobius"/>
    </source>
</evidence>
<name>A0A1M7UPJ0_9BRAD</name>
<evidence type="ECO:0008006" key="4">
    <source>
        <dbReference type="Google" id="ProtNLM"/>
    </source>
</evidence>
<feature type="transmembrane region" description="Helical" evidence="1">
    <location>
        <begin position="71"/>
        <end position="92"/>
    </location>
</feature>
<proteinExistence type="predicted"/>
<sequence length="125" mass="13153">MKRLIAAILGVANIANGLMMLVAGPLWYQSVPGATETSPFNPHFVQDIGAAFLVSGLVLAIRAWRPVYWPAAVAGAGFLAVHGLIHLVAIVSGHDHHTAFDVVAVVLPSAIALYSAFPTRGEHHA</sequence>
<feature type="transmembrane region" description="Helical" evidence="1">
    <location>
        <begin position="7"/>
        <end position="28"/>
    </location>
</feature>
<evidence type="ECO:0000313" key="2">
    <source>
        <dbReference type="EMBL" id="SHN84870.1"/>
    </source>
</evidence>
<organism evidence="2 3">
    <name type="scientific">Bradyrhizobium erythrophlei</name>
    <dbReference type="NCBI Taxonomy" id="1437360"/>
    <lineage>
        <taxon>Bacteria</taxon>
        <taxon>Pseudomonadati</taxon>
        <taxon>Pseudomonadota</taxon>
        <taxon>Alphaproteobacteria</taxon>
        <taxon>Hyphomicrobiales</taxon>
        <taxon>Nitrobacteraceae</taxon>
        <taxon>Bradyrhizobium</taxon>
    </lineage>
</organism>